<keyword evidence="5 7" id="KW-0472">Membrane</keyword>
<evidence type="ECO:0000313" key="9">
    <source>
        <dbReference type="Proteomes" id="UP000238348"/>
    </source>
</evidence>
<reference evidence="8 9" key="1">
    <citation type="submission" date="2015-09" db="EMBL/GenBank/DDBJ databases">
        <title>Sorangium comparison.</title>
        <authorList>
            <person name="Zaburannyi N."/>
            <person name="Bunk B."/>
            <person name="Overmann J."/>
            <person name="Mueller R."/>
        </authorList>
    </citation>
    <scope>NUCLEOTIDE SEQUENCE [LARGE SCALE GENOMIC DNA]</scope>
    <source>
        <strain evidence="8 9">So ce26</strain>
    </source>
</reference>
<feature type="transmembrane region" description="Helical" evidence="7">
    <location>
        <begin position="269"/>
        <end position="293"/>
    </location>
</feature>
<feature type="transmembrane region" description="Helical" evidence="7">
    <location>
        <begin position="130"/>
        <end position="150"/>
    </location>
</feature>
<evidence type="ECO:0000256" key="7">
    <source>
        <dbReference type="SAM" id="Phobius"/>
    </source>
</evidence>
<evidence type="ECO:0008006" key="10">
    <source>
        <dbReference type="Google" id="ProtNLM"/>
    </source>
</evidence>
<feature type="transmembrane region" description="Helical" evidence="7">
    <location>
        <begin position="299"/>
        <end position="319"/>
    </location>
</feature>
<protein>
    <recommendedName>
        <fullName evidence="10">Flippase-like domain-containing protein</fullName>
    </recommendedName>
</protein>
<evidence type="ECO:0000256" key="3">
    <source>
        <dbReference type="ARBA" id="ARBA00022692"/>
    </source>
</evidence>
<evidence type="ECO:0000313" key="8">
    <source>
        <dbReference type="EMBL" id="AUX46301.1"/>
    </source>
</evidence>
<evidence type="ECO:0000256" key="1">
    <source>
        <dbReference type="ARBA" id="ARBA00004651"/>
    </source>
</evidence>
<evidence type="ECO:0000256" key="6">
    <source>
        <dbReference type="SAM" id="MobiDB-lite"/>
    </source>
</evidence>
<accession>A0A2L0F467</accession>
<feature type="region of interest" description="Disordered" evidence="6">
    <location>
        <begin position="1"/>
        <end position="81"/>
    </location>
</feature>
<keyword evidence="4 7" id="KW-1133">Transmembrane helix</keyword>
<organism evidence="8 9">
    <name type="scientific">Sorangium cellulosum</name>
    <name type="common">Polyangium cellulosum</name>
    <dbReference type="NCBI Taxonomy" id="56"/>
    <lineage>
        <taxon>Bacteria</taxon>
        <taxon>Pseudomonadati</taxon>
        <taxon>Myxococcota</taxon>
        <taxon>Polyangia</taxon>
        <taxon>Polyangiales</taxon>
        <taxon>Polyangiaceae</taxon>
        <taxon>Sorangium</taxon>
    </lineage>
</organism>
<name>A0A2L0F467_SORCE</name>
<proteinExistence type="predicted"/>
<keyword evidence="3 7" id="KW-0812">Transmembrane</keyword>
<feature type="transmembrane region" description="Helical" evidence="7">
    <location>
        <begin position="348"/>
        <end position="374"/>
    </location>
</feature>
<dbReference type="Pfam" id="PF03706">
    <property type="entry name" value="LPG_synthase_TM"/>
    <property type="match status" value="1"/>
</dbReference>
<sequence length="394" mass="41147">MPHDGRRRRAARADPARVSARVPPLRSSPHTGPSAAPAPAPQPRGGVGAAPPPRGDAATAPHPHDGGAAAARPHDGGLPERATPRLLRRARRALPFVLAAALVAFTLGRLDGSKFLAALARVDAPLFLGFAVLFVLALLAADTFATVLVYRRAVAPVAFRDFLVLRGASYLPSLLNHHVGQAFITVFLSRVHGVPLARVAGATLVVYASWLGCLLALGAVAFPANGASLGWSALLLGIGGLYLALLALRPARLARARLLAPLFEAGVRGHLLALAARLPHLVVLFAGTWLPFWFFGVRIPVGAALTYIPILMVAVTLPLTPQGFGTRDVLAAALFERFAAGATREERLAAIAASTTAWAVAITLVEAALGLALLRVALPGEKSKDHSELSREAA</sequence>
<feature type="compositionally biased region" description="Low complexity" evidence="6">
    <location>
        <begin position="55"/>
        <end position="71"/>
    </location>
</feature>
<feature type="transmembrane region" description="Helical" evidence="7">
    <location>
        <begin position="93"/>
        <end position="110"/>
    </location>
</feature>
<feature type="transmembrane region" description="Helical" evidence="7">
    <location>
        <begin position="228"/>
        <end position="248"/>
    </location>
</feature>
<dbReference type="AlphaFoldDB" id="A0A2L0F467"/>
<evidence type="ECO:0000256" key="2">
    <source>
        <dbReference type="ARBA" id="ARBA00022475"/>
    </source>
</evidence>
<comment type="subcellular location">
    <subcellularLocation>
        <location evidence="1">Cell membrane</location>
        <topology evidence="1">Multi-pass membrane protein</topology>
    </subcellularLocation>
</comment>
<dbReference type="EMBL" id="CP012673">
    <property type="protein sequence ID" value="AUX46301.1"/>
    <property type="molecule type" value="Genomic_DNA"/>
</dbReference>
<evidence type="ECO:0000256" key="5">
    <source>
        <dbReference type="ARBA" id="ARBA00023136"/>
    </source>
</evidence>
<gene>
    <name evidence="8" type="ORF">SOCE26_078060</name>
</gene>
<dbReference type="OrthoDB" id="5517589at2"/>
<keyword evidence="2" id="KW-1003">Cell membrane</keyword>
<feature type="compositionally biased region" description="Basic residues" evidence="6">
    <location>
        <begin position="1"/>
        <end position="10"/>
    </location>
</feature>
<dbReference type="Proteomes" id="UP000238348">
    <property type="component" value="Chromosome"/>
</dbReference>
<feature type="transmembrane region" description="Helical" evidence="7">
    <location>
        <begin position="199"/>
        <end position="222"/>
    </location>
</feature>
<evidence type="ECO:0000256" key="4">
    <source>
        <dbReference type="ARBA" id="ARBA00022989"/>
    </source>
</evidence>
<dbReference type="InterPro" id="IPR022791">
    <property type="entry name" value="L-PG_synthase/AglD"/>
</dbReference>
<dbReference type="GO" id="GO:0005886">
    <property type="term" value="C:plasma membrane"/>
    <property type="evidence" value="ECO:0007669"/>
    <property type="project" value="UniProtKB-SubCell"/>
</dbReference>